<keyword evidence="6" id="KW-0812">Transmembrane</keyword>
<dbReference type="Gene3D" id="2.40.50.140">
    <property type="entry name" value="Nucleic acid-binding proteins"/>
    <property type="match status" value="1"/>
</dbReference>
<dbReference type="Gene3D" id="2.60.120.260">
    <property type="entry name" value="Galactose-binding domain-like"/>
    <property type="match status" value="1"/>
</dbReference>
<dbReference type="InterPro" id="IPR016195">
    <property type="entry name" value="Pol/histidinol_Pase-like"/>
</dbReference>
<feature type="chain" id="PRO_5038814428" evidence="7">
    <location>
        <begin position="32"/>
        <end position="1577"/>
    </location>
</feature>
<keyword evidence="1" id="KW-0134">Cell wall</keyword>
<dbReference type="InterPro" id="IPR003141">
    <property type="entry name" value="Pol/His_phosphatase_N"/>
</dbReference>
<organism evidence="9 10">
    <name type="scientific">Clostridium cadaveris</name>
    <dbReference type="NCBI Taxonomy" id="1529"/>
    <lineage>
        <taxon>Bacteria</taxon>
        <taxon>Bacillati</taxon>
        <taxon>Bacillota</taxon>
        <taxon>Clostridia</taxon>
        <taxon>Eubacteriales</taxon>
        <taxon>Clostridiaceae</taxon>
        <taxon>Clostridium</taxon>
    </lineage>
</organism>
<dbReference type="OrthoDB" id="9801679at2"/>
<protein>
    <submittedName>
        <fullName evidence="9">LPXTG-motif cell wall anchor domain-containing protein</fullName>
    </submittedName>
</protein>
<keyword evidence="2" id="KW-0964">Secreted</keyword>
<dbReference type="RefSeq" id="WP_074844691.1">
    <property type="nucleotide sequence ID" value="NZ_FOOE01000004.1"/>
</dbReference>
<keyword evidence="3 7" id="KW-0732">Signal</keyword>
<dbReference type="GO" id="GO:0003824">
    <property type="term" value="F:catalytic activity"/>
    <property type="evidence" value="ECO:0007669"/>
    <property type="project" value="InterPro"/>
</dbReference>
<dbReference type="InterPro" id="IPR036700">
    <property type="entry name" value="BOBF_sf"/>
</dbReference>
<keyword evidence="6" id="KW-0472">Membrane</keyword>
<dbReference type="eggNOG" id="COG1387">
    <property type="taxonomic scope" value="Bacteria"/>
</dbReference>
<evidence type="ECO:0000313" key="10">
    <source>
        <dbReference type="Proteomes" id="UP000182135"/>
    </source>
</evidence>
<evidence type="ECO:0000259" key="8">
    <source>
        <dbReference type="PROSITE" id="PS50847"/>
    </source>
</evidence>
<evidence type="ECO:0000256" key="2">
    <source>
        <dbReference type="ARBA" id="ARBA00022525"/>
    </source>
</evidence>
<feature type="region of interest" description="Disordered" evidence="5">
    <location>
        <begin position="1507"/>
        <end position="1544"/>
    </location>
</feature>
<dbReference type="EMBL" id="FOOE01000004">
    <property type="protein sequence ID" value="SFF62646.1"/>
    <property type="molecule type" value="Genomic_DNA"/>
</dbReference>
<dbReference type="Gene3D" id="3.20.20.140">
    <property type="entry name" value="Metal-dependent hydrolases"/>
    <property type="match status" value="1"/>
</dbReference>
<dbReference type="SUPFAM" id="SSF101756">
    <property type="entry name" value="Hypothetical protein YgiW"/>
    <property type="match status" value="1"/>
</dbReference>
<evidence type="ECO:0000313" key="9">
    <source>
        <dbReference type="EMBL" id="SFF62646.1"/>
    </source>
</evidence>
<dbReference type="SMART" id="SM00481">
    <property type="entry name" value="POLIIIAc"/>
    <property type="match status" value="1"/>
</dbReference>
<accession>A0A1I2KCH5</accession>
<dbReference type="InterPro" id="IPR004013">
    <property type="entry name" value="PHP_dom"/>
</dbReference>
<dbReference type="Pfam" id="PF00746">
    <property type="entry name" value="Gram_pos_anchor"/>
    <property type="match status" value="1"/>
</dbReference>
<evidence type="ECO:0000256" key="3">
    <source>
        <dbReference type="ARBA" id="ARBA00022729"/>
    </source>
</evidence>
<sequence>MKRKRTKLLSFFVALSFLMTSIGVPSIAAWAQDFSNGNSDSGIILEEGFIGEKKESKPANSGWMMTRNGEVATLLGGYDSTGNYGKEKPSFGFGRMRGSKNETLESPSFTLTKDGTLSFWYKAQRGNSEYTSSLKVEILVSDKWQEVQGYNLVDTLNKGTTFETAIPKETTKVKFSFSKVVGNLAIDDITIKGDGSSIAPPDPKPDPNPDPGVNVLTIAEARALEKGKEVTVKGVVSFNDRNSTLHIQDETGAVAISNYKSKIDLSTVKSGNLVQVTGTLDGFHNLIQIQASDVKVVSDQGMPAPKTLTIKELKEKNYDSLYIKIEKAIIDLEKKTLTQGADSLDIYFVPSDINVKTGDEVNVQGTIGRYDSNVQIYGSSCTFTLVNNNDKEAPVIKHTQIEKASLNKDLEIMAQVSDNRNVEKVTLNYRAKGETTFKNIDMAKDGENSYKAVIPAIDVVKTGIEYYIEATDGVNTSKLPKENAFLVEVSDKDIDGPEIFELLPAEGGSVGTEEKPMIKASLKDASGVDKSSIKIFFDEEDVTAKADVKELSVSYVPENSLKDGVHTVKVEAKDMLGNGSSKEWSFRKGQLQHLFGQLHSHTNISDGSGTLDEAYDWAKAHGADYIAVTDHSNWFDNDTSANLADGSMSKAWTGAHVTADKHNEPGTFTSIYGYEMTWSGSTGGWGHINTFNTPGFETRTNKSMDLKKYYDTLPTQPQSISQLNHPGKTFGDFADFGFYTAAADSVVNMVEVGNGEGPIRGSGYFPSYQYYTRALDKGWHLAPTNNQDNHKGKWYSSNDARTVIITDNNSRESIYDALRNRRVYASEDPDMTVDYSVNGNLMGSFLGNVDKLDFKININDNDQIKKVSIIANGGVVVESKEFNSNNVNWELELNPQYTYYYVRVDQADKDIAVTAPVWVGENISAGFTAMSTDKPLTISKEEANVSVGVYNNGTSPIKNAKIEFFKNEISDENKIGEKTIETIDTSKTENVSMPISFDKTGEYTIYAKASLNIGGKDRIFTTSVKIKVINKEDAHKVVIDGAHCNQYVTGNYAGKLTKLQQLLQDRGCITTINNNTLTDEILKDAKLLILTDPQSVDDSKFNLKKSKFEKSEIEVIKRYVDRGGNIIISSKADYKDGTGDYSNSAQLNPILEAIGSELRLNDDEVLDQTVDGQQKYRLYLSRFSSENYNLTEGMENDKDKFSFYSGCSVILADGSNGGKVDFLVKGYDTTETLDSDNAGDNVAVEKGKVNVTGAEMLDSGAKVVASGNTFFSDFEIDGTNGEQYCNIKLTNNVLNWMLPAKKAPTAKIADIRKDENKDGVPDLLEQRFTIEGTVTSQSEAISPKNSFFEVVYVEDETGGICVFGVSKTPLKVGQKIRVTGAVDCYQGEFEIQVSDEDSEVQIIDEAINPIEPTKLSTIDSMNPINGGKLVKVEGKVVDINGSNLYIDDGTGVSRVYVEGYIWDGINADMKGKWNPDIKIGDNVSAVGLASFDPEGARLRVRNTAEIVKVDKQSEPTNPEDPNKPSDPENQNKPGNSTSQGNKLPQTGGFDYRLIIVAASISVLAGAYLVLRSRRKEN</sequence>
<dbReference type="InterPro" id="IPR012340">
    <property type="entry name" value="NA-bd_OB-fold"/>
</dbReference>
<dbReference type="Gene3D" id="2.60.40.10">
    <property type="entry name" value="Immunoglobulins"/>
    <property type="match status" value="2"/>
</dbReference>
<evidence type="ECO:0000256" key="4">
    <source>
        <dbReference type="ARBA" id="ARBA00023088"/>
    </source>
</evidence>
<feature type="signal peptide" evidence="7">
    <location>
        <begin position="1"/>
        <end position="31"/>
    </location>
</feature>
<gene>
    <name evidence="9" type="ORF">SAMN04487885_104190</name>
</gene>
<dbReference type="SUPFAM" id="SSF89550">
    <property type="entry name" value="PHP domain-like"/>
    <property type="match status" value="1"/>
</dbReference>
<feature type="domain" description="Gram-positive cocci surface proteins LPxTG" evidence="8">
    <location>
        <begin position="1543"/>
        <end position="1577"/>
    </location>
</feature>
<dbReference type="STRING" id="1529.SAMN04487885_104190"/>
<dbReference type="Pfam" id="PF02811">
    <property type="entry name" value="PHP"/>
    <property type="match status" value="1"/>
</dbReference>
<feature type="transmembrane region" description="Helical" evidence="6">
    <location>
        <begin position="1551"/>
        <end position="1570"/>
    </location>
</feature>
<evidence type="ECO:0000256" key="6">
    <source>
        <dbReference type="SAM" id="Phobius"/>
    </source>
</evidence>
<reference evidence="9 10" key="1">
    <citation type="submission" date="2016-10" db="EMBL/GenBank/DDBJ databases">
        <authorList>
            <person name="de Groot N.N."/>
        </authorList>
    </citation>
    <scope>NUCLEOTIDE SEQUENCE [LARGE SCALE GENOMIC DNA]</scope>
    <source>
        <strain evidence="9 10">NLAE-zl-G419</strain>
    </source>
</reference>
<dbReference type="eggNOG" id="COG1404">
    <property type="taxonomic scope" value="Bacteria"/>
</dbReference>
<dbReference type="InterPro" id="IPR019931">
    <property type="entry name" value="LPXTG_anchor"/>
</dbReference>
<dbReference type="PROSITE" id="PS50847">
    <property type="entry name" value="GRAM_POS_ANCHORING"/>
    <property type="match status" value="1"/>
</dbReference>
<dbReference type="Proteomes" id="UP000182135">
    <property type="component" value="Unassembled WGS sequence"/>
</dbReference>
<name>A0A1I2KCH5_9CLOT</name>
<keyword evidence="4" id="KW-0572">Peptidoglycan-anchor</keyword>
<keyword evidence="6" id="KW-1133">Transmembrane helix</keyword>
<keyword evidence="10" id="KW-1185">Reference proteome</keyword>
<proteinExistence type="predicted"/>
<evidence type="ECO:0000256" key="7">
    <source>
        <dbReference type="SAM" id="SignalP"/>
    </source>
</evidence>
<dbReference type="NCBIfam" id="NF038032">
    <property type="entry name" value="CehA_McbA_metalo"/>
    <property type="match status" value="1"/>
</dbReference>
<dbReference type="InterPro" id="IPR013783">
    <property type="entry name" value="Ig-like_fold"/>
</dbReference>
<evidence type="ECO:0000256" key="1">
    <source>
        <dbReference type="ARBA" id="ARBA00022512"/>
    </source>
</evidence>
<dbReference type="NCBIfam" id="TIGR01167">
    <property type="entry name" value="LPXTG_anchor"/>
    <property type="match status" value="1"/>
</dbReference>
<evidence type="ECO:0000256" key="5">
    <source>
        <dbReference type="SAM" id="MobiDB-lite"/>
    </source>
</evidence>
<feature type="compositionally biased region" description="Polar residues" evidence="5">
    <location>
        <begin position="1527"/>
        <end position="1544"/>
    </location>
</feature>
<dbReference type="eggNOG" id="COG5263">
    <property type="taxonomic scope" value="Bacteria"/>
</dbReference>